<dbReference type="EMBL" id="DXGC01000107">
    <property type="protein sequence ID" value="HIW92500.1"/>
    <property type="molecule type" value="Genomic_DNA"/>
</dbReference>
<evidence type="ECO:0000256" key="1">
    <source>
        <dbReference type="SAM" id="Phobius"/>
    </source>
</evidence>
<proteinExistence type="predicted"/>
<feature type="transmembrane region" description="Helical" evidence="1">
    <location>
        <begin position="88"/>
        <end position="106"/>
    </location>
</feature>
<comment type="caution">
    <text evidence="2">The sequence shown here is derived from an EMBL/GenBank/DDBJ whole genome shotgun (WGS) entry which is preliminary data.</text>
</comment>
<feature type="transmembrane region" description="Helical" evidence="1">
    <location>
        <begin position="12"/>
        <end position="39"/>
    </location>
</feature>
<dbReference type="InterPro" id="IPR021315">
    <property type="entry name" value="Gap/Sap"/>
</dbReference>
<feature type="transmembrane region" description="Helical" evidence="1">
    <location>
        <begin position="171"/>
        <end position="194"/>
    </location>
</feature>
<sequence>MDTLPDQLSSLALAVLALIDSTSIGTLVVPVLLLVTAGASMGAGRIAVRTLYYLLVIGVFYFALGLALTAGALPLFERFGDALRSTPALFVYVVIGVALFLWSFYVDPKAIRKRGGDPEEGGRRWIGRARDAVGSFRALTGLALLAGVIEAASMLPYLAAIGIIVDSGAGIGRAALILVAYCAVMCLPGIVLALGRGLIGNRLDGLLGRVQDWSIRNAAGAFSWTIGIVGAIVVLYSAPELLQNLGIAD</sequence>
<keyword evidence="1" id="KW-0472">Membrane</keyword>
<dbReference type="Pfam" id="PF11139">
    <property type="entry name" value="SfLAP"/>
    <property type="match status" value="1"/>
</dbReference>
<keyword evidence="1" id="KW-1133">Transmembrane helix</keyword>
<feature type="transmembrane region" description="Helical" evidence="1">
    <location>
        <begin position="51"/>
        <end position="76"/>
    </location>
</feature>
<feature type="transmembrane region" description="Helical" evidence="1">
    <location>
        <begin position="138"/>
        <end position="165"/>
    </location>
</feature>
<reference evidence="2" key="1">
    <citation type="journal article" date="2021" name="PeerJ">
        <title>Extensive microbial diversity within the chicken gut microbiome revealed by metagenomics and culture.</title>
        <authorList>
            <person name="Gilroy R."/>
            <person name="Ravi A."/>
            <person name="Getino M."/>
            <person name="Pursley I."/>
            <person name="Horton D.L."/>
            <person name="Alikhan N.F."/>
            <person name="Baker D."/>
            <person name="Gharbi K."/>
            <person name="Hall N."/>
            <person name="Watson M."/>
            <person name="Adriaenssens E.M."/>
            <person name="Foster-Nyarko E."/>
            <person name="Jarju S."/>
            <person name="Secka A."/>
            <person name="Antonio M."/>
            <person name="Oren A."/>
            <person name="Chaudhuri R.R."/>
            <person name="La Ragione R."/>
            <person name="Hildebrand F."/>
            <person name="Pallen M.J."/>
        </authorList>
    </citation>
    <scope>NUCLEOTIDE SEQUENCE</scope>
    <source>
        <strain evidence="2">CHK32-1732</strain>
    </source>
</reference>
<keyword evidence="1" id="KW-0812">Transmembrane</keyword>
<dbReference type="AlphaFoldDB" id="A0A9D1RS11"/>
<organism evidence="2 3">
    <name type="scientific">Candidatus Corynebacterium avicola</name>
    <dbReference type="NCBI Taxonomy" id="2838527"/>
    <lineage>
        <taxon>Bacteria</taxon>
        <taxon>Bacillati</taxon>
        <taxon>Actinomycetota</taxon>
        <taxon>Actinomycetes</taxon>
        <taxon>Mycobacteriales</taxon>
        <taxon>Corynebacteriaceae</taxon>
        <taxon>Corynebacterium</taxon>
    </lineage>
</organism>
<name>A0A9D1RS11_9CORY</name>
<evidence type="ECO:0000313" key="3">
    <source>
        <dbReference type="Proteomes" id="UP000824190"/>
    </source>
</evidence>
<feature type="transmembrane region" description="Helical" evidence="1">
    <location>
        <begin position="215"/>
        <end position="236"/>
    </location>
</feature>
<accession>A0A9D1RS11</accession>
<protein>
    <submittedName>
        <fullName evidence="2">GAP family protein</fullName>
    </submittedName>
</protein>
<gene>
    <name evidence="2" type="ORF">H9870_12685</name>
</gene>
<dbReference type="Proteomes" id="UP000824190">
    <property type="component" value="Unassembled WGS sequence"/>
</dbReference>
<reference evidence="2" key="2">
    <citation type="submission" date="2021-04" db="EMBL/GenBank/DDBJ databases">
        <authorList>
            <person name="Gilroy R."/>
        </authorList>
    </citation>
    <scope>NUCLEOTIDE SEQUENCE</scope>
    <source>
        <strain evidence="2">CHK32-1732</strain>
    </source>
</reference>
<evidence type="ECO:0000313" key="2">
    <source>
        <dbReference type="EMBL" id="HIW92500.1"/>
    </source>
</evidence>